<feature type="transmembrane region" description="Helical" evidence="2">
    <location>
        <begin position="46"/>
        <end position="65"/>
    </location>
</feature>
<dbReference type="AlphaFoldDB" id="A0A5N5NS55"/>
<dbReference type="InterPro" id="IPR029058">
    <property type="entry name" value="AB_hydrolase_fold"/>
</dbReference>
<dbReference type="Gene3D" id="3.40.50.1820">
    <property type="entry name" value="alpha/beta hydrolase"/>
    <property type="match status" value="1"/>
</dbReference>
<keyword evidence="1" id="KW-0378">Hydrolase</keyword>
<feature type="domain" description="Fungal lipase-type" evidence="3">
    <location>
        <begin position="372"/>
        <end position="527"/>
    </location>
</feature>
<sequence>MAMWGSSMVDCLRISTIILGLSNLAVVIVGGVLLFPVFPGCDVDRITISVVMVSLAAAFKIFAMFNSGIAQKATAITILDSSPDISVADSINLLRRRRRMVSMGIGIYGKSALNASMNLFFFSLYNEQALAPEFSLRFNGTTSNGNKWKTKLLILFVITVCSVPLMHCFVGPAVLRWRSFYETQDDAWKVHYQEVFDHGIREALCCLGRAKYMHWAFGTSSRLALHILIGDLDGLSFVVLLYTIYADLALLQRHSESSISRDEMVLAPREKIREAFAFHQFAEAAYTDPLLDFGRHTIFFPCAWLHRQGIFTPWTRNRWPSLYGDNWWQGHAATFLKFVTLPLEALRCGRVFQEKCEAAYFAVVLHHLKSVVISVQGTETPEDLIMDGLGRECLLSRDDLDGLIKHQRVESSFPHYGHSGIVKAARDLYMQIEGDLAHTDAESENSSGLLHSLLGAGCECDGYSVRIVGHSLGGAIAALLGLRLYKLFPNLHVYAYGPLPCVDMATAEACSEFVTSIVHNNEFSTRLSVGALQRLRAAAIVALAQDSKADKALIFRLARQFIFVSMNQSRRIEVVVPSALHSAATTVELDHKDYVGSKKVDHSYSLWNELDRTNNGGDTDDDNFENPFNDKAAVMNSLDDPVSQFLETVPRSENGSAGNEAEMFLPGLVIHMVPQRRHISMPLWKGWSVQESVRNYDAYLANREIFKDIVVSPNMFFDHLPWRCHNAMTKVLESQNDKGPLDVSQIV</sequence>
<keyword evidence="2" id="KW-1133">Transmembrane helix</keyword>
<feature type="transmembrane region" description="Helical" evidence="2">
    <location>
        <begin position="105"/>
        <end position="125"/>
    </location>
</feature>
<evidence type="ECO:0000313" key="6">
    <source>
        <dbReference type="Proteomes" id="UP000326939"/>
    </source>
</evidence>
<dbReference type="Proteomes" id="UP000326939">
    <property type="component" value="Chromosome 2"/>
</dbReference>
<evidence type="ECO:0000256" key="2">
    <source>
        <dbReference type="SAM" id="Phobius"/>
    </source>
</evidence>
<dbReference type="GO" id="GO:0016787">
    <property type="term" value="F:hydrolase activity"/>
    <property type="evidence" value="ECO:0007669"/>
    <property type="project" value="UniProtKB-KW"/>
</dbReference>
<accession>A0A5N5NS55</accession>
<dbReference type="CDD" id="cd00519">
    <property type="entry name" value="Lipase_3"/>
    <property type="match status" value="1"/>
</dbReference>
<feature type="transmembrane region" description="Helical" evidence="2">
    <location>
        <begin position="12"/>
        <end position="34"/>
    </location>
</feature>
<dbReference type="Pfam" id="PF24057">
    <property type="entry name" value="DUF7358"/>
    <property type="match status" value="1"/>
</dbReference>
<dbReference type="PANTHER" id="PTHR47030">
    <property type="entry name" value="LIPASE CLASS 3 FAMILY PROTEIN"/>
    <property type="match status" value="1"/>
</dbReference>
<evidence type="ECO:0000259" key="4">
    <source>
        <dbReference type="Pfam" id="PF24057"/>
    </source>
</evidence>
<evidence type="ECO:0000313" key="5">
    <source>
        <dbReference type="EMBL" id="KAB5569663.1"/>
    </source>
</evidence>
<dbReference type="InterPro" id="IPR055782">
    <property type="entry name" value="DUF7358"/>
</dbReference>
<proteinExistence type="predicted"/>
<keyword evidence="2" id="KW-0472">Membrane</keyword>
<dbReference type="EMBL" id="VDCV01000002">
    <property type="protein sequence ID" value="KAB5569663.1"/>
    <property type="molecule type" value="Genomic_DNA"/>
</dbReference>
<name>A0A5N5NS55_9ROSI</name>
<feature type="transmembrane region" description="Helical" evidence="2">
    <location>
        <begin position="152"/>
        <end position="175"/>
    </location>
</feature>
<evidence type="ECO:0000259" key="3">
    <source>
        <dbReference type="Pfam" id="PF01764"/>
    </source>
</evidence>
<comment type="caution">
    <text evidence="5">The sequence shown here is derived from an EMBL/GenBank/DDBJ whole genome shotgun (WGS) entry which is preliminary data.</text>
</comment>
<keyword evidence="6" id="KW-1185">Reference proteome</keyword>
<reference evidence="6" key="1">
    <citation type="journal article" date="2019" name="Gigascience">
        <title>De novo genome assembly of the endangered Acer yangbiense, a plant species with extremely small populations endemic to Yunnan Province, China.</title>
        <authorList>
            <person name="Yang J."/>
            <person name="Wariss H.M."/>
            <person name="Tao L."/>
            <person name="Zhang R."/>
            <person name="Yun Q."/>
            <person name="Hollingsworth P."/>
            <person name="Dao Z."/>
            <person name="Luo G."/>
            <person name="Guo H."/>
            <person name="Ma Y."/>
            <person name="Sun W."/>
        </authorList>
    </citation>
    <scope>NUCLEOTIDE SEQUENCE [LARGE SCALE GENOMIC DNA]</scope>
    <source>
        <strain evidence="6">cv. br00</strain>
    </source>
</reference>
<evidence type="ECO:0000256" key="1">
    <source>
        <dbReference type="ARBA" id="ARBA00022801"/>
    </source>
</evidence>
<dbReference type="PANTHER" id="PTHR47030:SF2">
    <property type="entry name" value="LIPASE CLASS 3 FAMILY PROTEIN"/>
    <property type="match status" value="1"/>
</dbReference>
<dbReference type="GO" id="GO:0006629">
    <property type="term" value="P:lipid metabolic process"/>
    <property type="evidence" value="ECO:0007669"/>
    <property type="project" value="InterPro"/>
</dbReference>
<keyword evidence="2" id="KW-0812">Transmembrane</keyword>
<protein>
    <submittedName>
        <fullName evidence="5">Uncharacterized protein</fullName>
    </submittedName>
</protein>
<feature type="transmembrane region" description="Helical" evidence="2">
    <location>
        <begin position="223"/>
        <end position="245"/>
    </location>
</feature>
<feature type="domain" description="DUF7358" evidence="4">
    <location>
        <begin position="11"/>
        <end position="214"/>
    </location>
</feature>
<dbReference type="SUPFAM" id="SSF53474">
    <property type="entry name" value="alpha/beta-Hydrolases"/>
    <property type="match status" value="1"/>
</dbReference>
<gene>
    <name evidence="5" type="ORF">DKX38_003456</name>
</gene>
<dbReference type="Pfam" id="PF01764">
    <property type="entry name" value="Lipase_3"/>
    <property type="match status" value="1"/>
</dbReference>
<organism evidence="5 6">
    <name type="scientific">Salix brachista</name>
    <dbReference type="NCBI Taxonomy" id="2182728"/>
    <lineage>
        <taxon>Eukaryota</taxon>
        <taxon>Viridiplantae</taxon>
        <taxon>Streptophyta</taxon>
        <taxon>Embryophyta</taxon>
        <taxon>Tracheophyta</taxon>
        <taxon>Spermatophyta</taxon>
        <taxon>Magnoliopsida</taxon>
        <taxon>eudicotyledons</taxon>
        <taxon>Gunneridae</taxon>
        <taxon>Pentapetalae</taxon>
        <taxon>rosids</taxon>
        <taxon>fabids</taxon>
        <taxon>Malpighiales</taxon>
        <taxon>Salicaceae</taxon>
        <taxon>Saliceae</taxon>
        <taxon>Salix</taxon>
    </lineage>
</organism>
<dbReference type="InterPro" id="IPR002921">
    <property type="entry name" value="Fungal_lipase-type"/>
</dbReference>